<feature type="domain" description="NADP-dependent oxidoreductase" evidence="1">
    <location>
        <begin position="49"/>
        <end position="288"/>
    </location>
</feature>
<protein>
    <submittedName>
        <fullName evidence="2">Aldo/keto reductase</fullName>
    </submittedName>
</protein>
<dbReference type="AlphaFoldDB" id="F4L2E1"/>
<dbReference type="CDD" id="cd19095">
    <property type="entry name" value="AKR_PA4992-like"/>
    <property type="match status" value="1"/>
</dbReference>
<dbReference type="Pfam" id="PF00248">
    <property type="entry name" value="Aldo_ket_red"/>
    <property type="match status" value="1"/>
</dbReference>
<name>F4L2E1_HALH1</name>
<evidence type="ECO:0000313" key="2">
    <source>
        <dbReference type="EMBL" id="AEE52894.1"/>
    </source>
</evidence>
<dbReference type="InterPro" id="IPR023210">
    <property type="entry name" value="NADP_OxRdtase_dom"/>
</dbReference>
<dbReference type="HOGENOM" id="CLU_064726_0_0_10"/>
<dbReference type="InterPro" id="IPR036812">
    <property type="entry name" value="NAD(P)_OxRdtase_dom_sf"/>
</dbReference>
<dbReference type="Proteomes" id="UP000008461">
    <property type="component" value="Chromosome"/>
</dbReference>
<sequence>MEKMNRRTFIQQGTLASTSLMAPAWLTTTTPSGQILRTIPATGEKIPAIGMGSWLTFDVSSSERASRKEVIKKFVELGGKTIDSSPMYGRSEQVIGELAAELGISEKIWFATKVWTTGESAGKQQIQNSTRFFKTAPTLLQVHNLLDYQTQIKTLRELKENGKIRYIGATHYLNSNHEDLARLIKTESLDFIQVNLSIRSRAAENYLLPLAKDRGVAVIINRPFETGDLFQMVQNKPLPAWASEWGISTWAAFFLKYIISNPCVTCTIPATRQVAHVVENMAAAYGDLPDANARKKMIEYFEK</sequence>
<dbReference type="Gene3D" id="3.20.20.100">
    <property type="entry name" value="NADP-dependent oxidoreductase domain"/>
    <property type="match status" value="1"/>
</dbReference>
<evidence type="ECO:0000259" key="1">
    <source>
        <dbReference type="Pfam" id="PF00248"/>
    </source>
</evidence>
<dbReference type="SUPFAM" id="SSF51430">
    <property type="entry name" value="NAD(P)-linked oxidoreductase"/>
    <property type="match status" value="1"/>
</dbReference>
<accession>F4L2E1</accession>
<dbReference type="STRING" id="760192.Halhy_5068"/>
<dbReference type="PANTHER" id="PTHR43638:SF3">
    <property type="entry name" value="ALDEHYDE REDUCTASE"/>
    <property type="match status" value="1"/>
</dbReference>
<organism evidence="2 3">
    <name type="scientific">Haliscomenobacter hydrossis (strain ATCC 27775 / DSM 1100 / LMG 10767 / O)</name>
    <dbReference type="NCBI Taxonomy" id="760192"/>
    <lineage>
        <taxon>Bacteria</taxon>
        <taxon>Pseudomonadati</taxon>
        <taxon>Bacteroidota</taxon>
        <taxon>Saprospiria</taxon>
        <taxon>Saprospirales</taxon>
        <taxon>Haliscomenobacteraceae</taxon>
        <taxon>Haliscomenobacter</taxon>
    </lineage>
</organism>
<reference key="2">
    <citation type="submission" date="2011-04" db="EMBL/GenBank/DDBJ databases">
        <title>Complete sequence of chromosome of Haliscomenobacter hydrossis DSM 1100.</title>
        <authorList>
            <consortium name="US DOE Joint Genome Institute (JGI-PGF)"/>
            <person name="Lucas S."/>
            <person name="Han J."/>
            <person name="Lapidus A."/>
            <person name="Bruce D."/>
            <person name="Goodwin L."/>
            <person name="Pitluck S."/>
            <person name="Peters L."/>
            <person name="Kyrpides N."/>
            <person name="Mavromatis K."/>
            <person name="Ivanova N."/>
            <person name="Ovchinnikova G."/>
            <person name="Pagani I."/>
            <person name="Daligault H."/>
            <person name="Detter J.C."/>
            <person name="Han C."/>
            <person name="Land M."/>
            <person name="Hauser L."/>
            <person name="Markowitz V."/>
            <person name="Cheng J.-F."/>
            <person name="Hugenholtz P."/>
            <person name="Woyke T."/>
            <person name="Wu D."/>
            <person name="Verbarg S."/>
            <person name="Frueling A."/>
            <person name="Brambilla E."/>
            <person name="Klenk H.-P."/>
            <person name="Eisen J.A."/>
        </authorList>
    </citation>
    <scope>NUCLEOTIDE SEQUENCE</scope>
    <source>
        <strain>DSM 1100</strain>
    </source>
</reference>
<dbReference type="PANTHER" id="PTHR43638">
    <property type="entry name" value="OXIDOREDUCTASE, ALDO/KETO REDUCTASE FAMILY PROTEIN"/>
    <property type="match status" value="1"/>
</dbReference>
<reference evidence="2 3" key="1">
    <citation type="journal article" date="2011" name="Stand. Genomic Sci.">
        <title>Complete genome sequence of Haliscomenobacter hydrossis type strain (O).</title>
        <authorList>
            <consortium name="US DOE Joint Genome Institute (JGI-PGF)"/>
            <person name="Daligault H."/>
            <person name="Lapidus A."/>
            <person name="Zeytun A."/>
            <person name="Nolan M."/>
            <person name="Lucas S."/>
            <person name="Del Rio T.G."/>
            <person name="Tice H."/>
            <person name="Cheng J.F."/>
            <person name="Tapia R."/>
            <person name="Han C."/>
            <person name="Goodwin L."/>
            <person name="Pitluck S."/>
            <person name="Liolios K."/>
            <person name="Pagani I."/>
            <person name="Ivanova N."/>
            <person name="Huntemann M."/>
            <person name="Mavromatis K."/>
            <person name="Mikhailova N."/>
            <person name="Pati A."/>
            <person name="Chen A."/>
            <person name="Palaniappan K."/>
            <person name="Land M."/>
            <person name="Hauser L."/>
            <person name="Brambilla E.M."/>
            <person name="Rohde M."/>
            <person name="Verbarg S."/>
            <person name="Goker M."/>
            <person name="Bristow J."/>
            <person name="Eisen J.A."/>
            <person name="Markowitz V."/>
            <person name="Hugenholtz P."/>
            <person name="Kyrpides N.C."/>
            <person name="Klenk H.P."/>
            <person name="Woyke T."/>
        </authorList>
    </citation>
    <scope>NUCLEOTIDE SEQUENCE [LARGE SCALE GENOMIC DNA]</scope>
    <source>
        <strain evidence="3">ATCC 27775 / DSM 1100 / LMG 10767 / O</strain>
    </source>
</reference>
<keyword evidence="3" id="KW-1185">Reference proteome</keyword>
<dbReference type="eggNOG" id="COG0656">
    <property type="taxonomic scope" value="Bacteria"/>
</dbReference>
<dbReference type="EMBL" id="CP002691">
    <property type="protein sequence ID" value="AEE52894.1"/>
    <property type="molecule type" value="Genomic_DNA"/>
</dbReference>
<proteinExistence type="predicted"/>
<dbReference type="KEGG" id="hhy:Halhy_5068"/>
<evidence type="ECO:0000313" key="3">
    <source>
        <dbReference type="Proteomes" id="UP000008461"/>
    </source>
</evidence>
<dbReference type="OrthoDB" id="9783572at2"/>
<gene>
    <name evidence="2" type="ordered locus">Halhy_5068</name>
</gene>